<feature type="active site" description="Proton acceptor; specific for L-alanine" evidence="4">
    <location>
        <position position="297"/>
    </location>
</feature>
<reference evidence="8 9" key="1">
    <citation type="submission" date="2018-11" db="EMBL/GenBank/DDBJ databases">
        <authorList>
            <person name="Mardanov A.V."/>
            <person name="Ravin N.V."/>
            <person name="Dedysh S.N."/>
        </authorList>
    </citation>
    <scope>NUCLEOTIDE SEQUENCE [LARGE SCALE GENOMIC DNA]</scope>
    <source>
        <strain evidence="8 9">AF10</strain>
    </source>
</reference>
<evidence type="ECO:0000256" key="5">
    <source>
        <dbReference type="PIRSR" id="PIRSR600821-50"/>
    </source>
</evidence>
<dbReference type="NCBIfam" id="TIGR00492">
    <property type="entry name" value="alr"/>
    <property type="match status" value="1"/>
</dbReference>
<feature type="modified residue" description="N6-(pyridoxal phosphate)lysine" evidence="4 5">
    <location>
        <position position="37"/>
    </location>
</feature>
<protein>
    <recommendedName>
        <fullName evidence="4">Alanine racemase</fullName>
        <ecNumber evidence="4">5.1.1.1</ecNumber>
    </recommendedName>
</protein>
<dbReference type="SUPFAM" id="SSF50621">
    <property type="entry name" value="Alanine racemase C-terminal domain-like"/>
    <property type="match status" value="1"/>
</dbReference>
<comment type="similarity">
    <text evidence="4">Belongs to the alanine racemase family.</text>
</comment>
<evidence type="ECO:0000256" key="4">
    <source>
        <dbReference type="HAMAP-Rule" id="MF_01201"/>
    </source>
</evidence>
<dbReference type="Proteomes" id="UP000289437">
    <property type="component" value="Unassembled WGS sequence"/>
</dbReference>
<dbReference type="GO" id="GO:0030170">
    <property type="term" value="F:pyridoxal phosphate binding"/>
    <property type="evidence" value="ECO:0007669"/>
    <property type="project" value="UniProtKB-UniRule"/>
</dbReference>
<dbReference type="GO" id="GO:0008784">
    <property type="term" value="F:alanine racemase activity"/>
    <property type="evidence" value="ECO:0007669"/>
    <property type="project" value="UniProtKB-UniRule"/>
</dbReference>
<feature type="binding site" evidence="4 6">
    <location>
        <position position="144"/>
    </location>
    <ligand>
        <name>substrate</name>
    </ligand>
</feature>
<comment type="function">
    <text evidence="4">Catalyzes the interconversion of L-alanine and D-alanine. May also act on other amino acids.</text>
</comment>
<comment type="caution">
    <text evidence="8">The sequence shown here is derived from an EMBL/GenBank/DDBJ whole genome shotgun (WGS) entry which is preliminary data.</text>
</comment>
<comment type="cofactor">
    <cofactor evidence="1 4 5">
        <name>pyridoxal 5'-phosphate</name>
        <dbReference type="ChEBI" id="CHEBI:597326"/>
    </cofactor>
</comment>
<dbReference type="PANTHER" id="PTHR30511">
    <property type="entry name" value="ALANINE RACEMASE"/>
    <property type="match status" value="1"/>
</dbReference>
<keyword evidence="3 4" id="KW-0413">Isomerase</keyword>
<dbReference type="InterPro" id="IPR001608">
    <property type="entry name" value="Ala_racemase_N"/>
</dbReference>
<dbReference type="InterPro" id="IPR011079">
    <property type="entry name" value="Ala_racemase_C"/>
</dbReference>
<dbReference type="GO" id="GO:0030632">
    <property type="term" value="P:D-alanine biosynthetic process"/>
    <property type="evidence" value="ECO:0007669"/>
    <property type="project" value="UniProtKB-UniRule"/>
</dbReference>
<evidence type="ECO:0000259" key="7">
    <source>
        <dbReference type="SMART" id="SM01005"/>
    </source>
</evidence>
<dbReference type="Gene3D" id="2.40.37.10">
    <property type="entry name" value="Lyase, Ornithine Decarboxylase, Chain A, domain 1"/>
    <property type="match status" value="1"/>
</dbReference>
<dbReference type="InterPro" id="IPR000821">
    <property type="entry name" value="Ala_racemase"/>
</dbReference>
<keyword evidence="2 4" id="KW-0663">Pyridoxal phosphate</keyword>
<dbReference type="EMBL" id="RDSM01000001">
    <property type="protein sequence ID" value="RXH58558.1"/>
    <property type="molecule type" value="Genomic_DNA"/>
</dbReference>
<reference evidence="9" key="2">
    <citation type="submission" date="2019-02" db="EMBL/GenBank/DDBJ databases">
        <title>Granulicella sibirica sp. nov., a psychrotolerant acidobacterium isolated from an organic soil layer in forested tundra, West Siberia.</title>
        <authorList>
            <person name="Oshkin I.Y."/>
            <person name="Kulichevskaya I.S."/>
            <person name="Rijpstra W.I.C."/>
            <person name="Sinninghe Damste J.S."/>
            <person name="Rakitin A.L."/>
            <person name="Ravin N.V."/>
            <person name="Dedysh S.N."/>
        </authorList>
    </citation>
    <scope>NUCLEOTIDE SEQUENCE [LARGE SCALE GENOMIC DNA]</scope>
    <source>
        <strain evidence="9">AF10</strain>
    </source>
</reference>
<evidence type="ECO:0000313" key="8">
    <source>
        <dbReference type="EMBL" id="RXH58558.1"/>
    </source>
</evidence>
<dbReference type="Gene3D" id="3.20.20.10">
    <property type="entry name" value="Alanine racemase"/>
    <property type="match status" value="1"/>
</dbReference>
<dbReference type="PRINTS" id="PR00992">
    <property type="entry name" value="ALARACEMASE"/>
</dbReference>
<feature type="binding site" evidence="4 6">
    <location>
        <position position="350"/>
    </location>
    <ligand>
        <name>substrate</name>
    </ligand>
</feature>
<dbReference type="CDD" id="cd00430">
    <property type="entry name" value="PLPDE_III_AR"/>
    <property type="match status" value="1"/>
</dbReference>
<dbReference type="OrthoDB" id="9813814at2"/>
<evidence type="ECO:0000313" key="9">
    <source>
        <dbReference type="Proteomes" id="UP000289437"/>
    </source>
</evidence>
<dbReference type="UniPathway" id="UPA00042">
    <property type="reaction ID" value="UER00497"/>
</dbReference>
<dbReference type="SMART" id="SM01005">
    <property type="entry name" value="Ala_racemase_C"/>
    <property type="match status" value="1"/>
</dbReference>
<dbReference type="InterPro" id="IPR020622">
    <property type="entry name" value="Ala_racemase_pyridoxalP-BS"/>
</dbReference>
<dbReference type="PROSITE" id="PS00395">
    <property type="entry name" value="ALANINE_RACEMASE"/>
    <property type="match status" value="1"/>
</dbReference>
<dbReference type="HAMAP" id="MF_01201">
    <property type="entry name" value="Ala_racemase"/>
    <property type="match status" value="1"/>
</dbReference>
<keyword evidence="9" id="KW-1185">Reference proteome</keyword>
<sequence length="410" mass="43714">MKSIIEVSEQRLRANVQALERALHHADSPIALLAVIKANAYGHGAEICAPMLARAGVPWLGVTDACEGASVRAALPAGSAPEILIMSGPPGDDLSARNAADLALSNRLTPVLWTPEQLIPIAEAAKLSGVAHQIHLEIDTGMSRQGGSPGQALETFLQELNHHHQSIRLDGVFTHFASAECADARQTLAQMSVFEKAIESIAAAGHSPRWLHIGNTSTIDNATEAATPILDRLRRLAASIGARPMARSGLGLYGLSLPLEPDQPGATRIHQDLQPVLTWKTTVTSVHEIPPGARVGYSATFTASRPMRLALLPIGYADGLRRDLSSTEARMGGWVMIQGRRAPIVGRISMNLTTVDVTGIPEVRRGDFVTLIGEGISAEDHARLAHTIPYEILCGLRGTPRALLLPPAPR</sequence>
<dbReference type="Pfam" id="PF00842">
    <property type="entry name" value="Ala_racemase_C"/>
    <property type="match status" value="1"/>
</dbReference>
<organism evidence="8 9">
    <name type="scientific">Granulicella sibirica</name>
    <dbReference type="NCBI Taxonomy" id="2479048"/>
    <lineage>
        <taxon>Bacteria</taxon>
        <taxon>Pseudomonadati</taxon>
        <taxon>Acidobacteriota</taxon>
        <taxon>Terriglobia</taxon>
        <taxon>Terriglobales</taxon>
        <taxon>Acidobacteriaceae</taxon>
        <taxon>Granulicella</taxon>
    </lineage>
</organism>
<proteinExistence type="inferred from homology"/>
<dbReference type="InterPro" id="IPR029066">
    <property type="entry name" value="PLP-binding_barrel"/>
</dbReference>
<dbReference type="AlphaFoldDB" id="A0A4Q0T8R6"/>
<feature type="domain" description="Alanine racemase C-terminal" evidence="7">
    <location>
        <begin position="276"/>
        <end position="404"/>
    </location>
</feature>
<name>A0A4Q0T8R6_9BACT</name>
<dbReference type="PANTHER" id="PTHR30511:SF0">
    <property type="entry name" value="ALANINE RACEMASE, CATABOLIC-RELATED"/>
    <property type="match status" value="1"/>
</dbReference>
<dbReference type="InterPro" id="IPR009006">
    <property type="entry name" value="Ala_racemase/Decarboxylase_C"/>
</dbReference>
<feature type="active site" description="Proton acceptor; specific for D-alanine" evidence="4">
    <location>
        <position position="37"/>
    </location>
</feature>
<comment type="catalytic activity">
    <reaction evidence="4">
        <text>L-alanine = D-alanine</text>
        <dbReference type="Rhea" id="RHEA:20249"/>
        <dbReference type="ChEBI" id="CHEBI:57416"/>
        <dbReference type="ChEBI" id="CHEBI:57972"/>
        <dbReference type="EC" id="5.1.1.1"/>
    </reaction>
</comment>
<dbReference type="GO" id="GO:0005829">
    <property type="term" value="C:cytosol"/>
    <property type="evidence" value="ECO:0007669"/>
    <property type="project" value="TreeGrafter"/>
</dbReference>
<comment type="pathway">
    <text evidence="4">Amino-acid biosynthesis; D-alanine biosynthesis; D-alanine from L-alanine: step 1/1.</text>
</comment>
<evidence type="ECO:0000256" key="3">
    <source>
        <dbReference type="ARBA" id="ARBA00023235"/>
    </source>
</evidence>
<dbReference type="SUPFAM" id="SSF51419">
    <property type="entry name" value="PLP-binding barrel"/>
    <property type="match status" value="1"/>
</dbReference>
<evidence type="ECO:0000256" key="2">
    <source>
        <dbReference type="ARBA" id="ARBA00022898"/>
    </source>
</evidence>
<evidence type="ECO:0000256" key="1">
    <source>
        <dbReference type="ARBA" id="ARBA00001933"/>
    </source>
</evidence>
<accession>A0A4Q0T8R6</accession>
<dbReference type="RefSeq" id="WP_128912531.1">
    <property type="nucleotide sequence ID" value="NZ_RDSM01000001.1"/>
</dbReference>
<dbReference type="Pfam" id="PF01168">
    <property type="entry name" value="Ala_racemase_N"/>
    <property type="match status" value="1"/>
</dbReference>
<evidence type="ECO:0000256" key="6">
    <source>
        <dbReference type="PIRSR" id="PIRSR600821-52"/>
    </source>
</evidence>
<dbReference type="EC" id="5.1.1.1" evidence="4"/>
<gene>
    <name evidence="8" type="ORF">GRAN_1868</name>
</gene>